<comment type="caution">
    <text evidence="3">The sequence shown here is derived from an EMBL/GenBank/DDBJ whole genome shotgun (WGS) entry which is preliminary data.</text>
</comment>
<dbReference type="InterPro" id="IPR013979">
    <property type="entry name" value="TIF_beta_prop-like"/>
</dbReference>
<keyword evidence="1" id="KW-0853">WD repeat</keyword>
<organism evidence="3 4">
    <name type="scientific">Neocallimastix californiae</name>
    <dbReference type="NCBI Taxonomy" id="1754190"/>
    <lineage>
        <taxon>Eukaryota</taxon>
        <taxon>Fungi</taxon>
        <taxon>Fungi incertae sedis</taxon>
        <taxon>Chytridiomycota</taxon>
        <taxon>Chytridiomycota incertae sedis</taxon>
        <taxon>Neocallimastigomycetes</taxon>
        <taxon>Neocallimastigales</taxon>
        <taxon>Neocallimastigaceae</taxon>
        <taxon>Neocallimastix</taxon>
    </lineage>
</organism>
<evidence type="ECO:0000313" key="3">
    <source>
        <dbReference type="EMBL" id="ORY49282.1"/>
    </source>
</evidence>
<dbReference type="SMART" id="SM00320">
    <property type="entry name" value="WD40"/>
    <property type="match status" value="6"/>
</dbReference>
<gene>
    <name evidence="3" type="ORF">LY90DRAFT_508768</name>
</gene>
<feature type="repeat" description="WD" evidence="1">
    <location>
        <begin position="19"/>
        <end position="60"/>
    </location>
</feature>
<dbReference type="InterPro" id="IPR036322">
    <property type="entry name" value="WD40_repeat_dom_sf"/>
</dbReference>
<dbReference type="OrthoDB" id="256303at2759"/>
<dbReference type="InterPro" id="IPR001680">
    <property type="entry name" value="WD40_rpt"/>
</dbReference>
<dbReference type="PANTHER" id="PTHR44566">
    <property type="entry name" value="TRANSDUCIN/WD40 REPEAT-LIKE SUPERFAMILY PROTEIN"/>
    <property type="match status" value="1"/>
</dbReference>
<feature type="domain" description="Translation initiation factor beta propellor-like" evidence="2">
    <location>
        <begin position="20"/>
        <end position="156"/>
    </location>
</feature>
<dbReference type="AlphaFoldDB" id="A0A1Y2CQH5"/>
<dbReference type="InterPro" id="IPR053053">
    <property type="entry name" value="WD_repeat_protein"/>
</dbReference>
<dbReference type="EMBL" id="MCOG01000100">
    <property type="protein sequence ID" value="ORY49282.1"/>
    <property type="molecule type" value="Genomic_DNA"/>
</dbReference>
<sequence>MDGTACIWDVFHSKKPARIIQHEGAVKDVQWRKDATHVLTASFDKTIQLFDVEAGKMVQTFNNQDMVNVLRFHPKDQDLFIAGLYKKGIVCWDVRSNKIVSEYKGFFGQVQDLEFLEEGKTFLAASDIIKRNSTDKAIVVWDFSGCVILSNQIYQEAYNCTALRVHPNKKKFIAQSNAGYIAIFDTKNPWTLDKFKRFESHQVSGNRIQCNFSPNGKYVGSGSSDGKLYFYDWKSSKCVKTLDYGVHSGATCMDVAWCPQPQKYGYACVASADTKGRITLWN</sequence>
<evidence type="ECO:0000256" key="1">
    <source>
        <dbReference type="PROSITE-ProRule" id="PRU00221"/>
    </source>
</evidence>
<name>A0A1Y2CQH5_9FUNG</name>
<dbReference type="Gene3D" id="2.130.10.10">
    <property type="entry name" value="YVTN repeat-like/Quinoprotein amine dehydrogenase"/>
    <property type="match status" value="1"/>
</dbReference>
<protein>
    <submittedName>
        <fullName evidence="3">WD40 repeat-like protein</fullName>
    </submittedName>
</protein>
<dbReference type="STRING" id="1754190.A0A1Y2CQH5"/>
<dbReference type="Pfam" id="PF08662">
    <property type="entry name" value="eIF2A"/>
    <property type="match status" value="1"/>
</dbReference>
<proteinExistence type="predicted"/>
<evidence type="ECO:0000259" key="2">
    <source>
        <dbReference type="Pfam" id="PF08662"/>
    </source>
</evidence>
<dbReference type="PROSITE" id="PS50082">
    <property type="entry name" value="WD_REPEATS_2"/>
    <property type="match status" value="2"/>
</dbReference>
<reference evidence="3 4" key="1">
    <citation type="submission" date="2016-08" db="EMBL/GenBank/DDBJ databases">
        <title>A Parts List for Fungal Cellulosomes Revealed by Comparative Genomics.</title>
        <authorList>
            <consortium name="DOE Joint Genome Institute"/>
            <person name="Haitjema C.H."/>
            <person name="Gilmore S.P."/>
            <person name="Henske J.K."/>
            <person name="Solomon K.V."/>
            <person name="De Groot R."/>
            <person name="Kuo A."/>
            <person name="Mondo S.J."/>
            <person name="Salamov A.A."/>
            <person name="Labutti K."/>
            <person name="Zhao Z."/>
            <person name="Chiniquy J."/>
            <person name="Barry K."/>
            <person name="Brewer H.M."/>
            <person name="Purvine S.O."/>
            <person name="Wright A.T."/>
            <person name="Boxma B."/>
            <person name="Van Alen T."/>
            <person name="Hackstein J.H."/>
            <person name="Baker S.E."/>
            <person name="Grigoriev I.V."/>
            <person name="O'Malley M.A."/>
        </authorList>
    </citation>
    <scope>NUCLEOTIDE SEQUENCE [LARGE SCALE GENOMIC DNA]</scope>
    <source>
        <strain evidence="3 4">G1</strain>
    </source>
</reference>
<accession>A0A1Y2CQH5</accession>
<dbReference type="PROSITE" id="PS50294">
    <property type="entry name" value="WD_REPEATS_REGION"/>
    <property type="match status" value="1"/>
</dbReference>
<keyword evidence="4" id="KW-1185">Reference proteome</keyword>
<dbReference type="PANTHER" id="PTHR44566:SF1">
    <property type="entry name" value="WD REPEAT-CONTAINING PROTEIN 25"/>
    <property type="match status" value="1"/>
</dbReference>
<dbReference type="SUPFAM" id="SSF50978">
    <property type="entry name" value="WD40 repeat-like"/>
    <property type="match status" value="1"/>
</dbReference>
<dbReference type="Pfam" id="PF00400">
    <property type="entry name" value="WD40"/>
    <property type="match status" value="1"/>
</dbReference>
<evidence type="ECO:0000313" key="4">
    <source>
        <dbReference type="Proteomes" id="UP000193920"/>
    </source>
</evidence>
<feature type="repeat" description="WD" evidence="1">
    <location>
        <begin position="212"/>
        <end position="241"/>
    </location>
</feature>
<dbReference type="InterPro" id="IPR015943">
    <property type="entry name" value="WD40/YVTN_repeat-like_dom_sf"/>
</dbReference>
<dbReference type="Proteomes" id="UP000193920">
    <property type="component" value="Unassembled WGS sequence"/>
</dbReference>